<proteinExistence type="predicted"/>
<evidence type="ECO:0000313" key="2">
    <source>
        <dbReference type="Proteomes" id="UP000225617"/>
    </source>
</evidence>
<organism evidence="1 2">
    <name type="scientific">Klebsiella phage vB_Kpn_IME260</name>
    <dbReference type="NCBI Taxonomy" id="1912318"/>
    <lineage>
        <taxon>Viruses</taxon>
        <taxon>Duplodnaviria</taxon>
        <taxon>Heunggongvirae</taxon>
        <taxon>Uroviricota</taxon>
        <taxon>Caudoviricetes</taxon>
        <taxon>Demerecviridae</taxon>
        <taxon>Sugarlandvirus</taxon>
        <taxon>Sugarlandvirus IME260</taxon>
    </lineage>
</organism>
<keyword evidence="2" id="KW-1185">Reference proteome</keyword>
<sequence length="53" mass="6264">MLENLRRLVSEMKYEVLLMEPGVDRVVMKLRIARMEAQIFEAEWKALRGGDEL</sequence>
<dbReference type="EMBL" id="KX845404">
    <property type="protein sequence ID" value="APT41121.1"/>
    <property type="molecule type" value="Genomic_DNA"/>
</dbReference>
<dbReference type="Proteomes" id="UP000225617">
    <property type="component" value="Segment"/>
</dbReference>
<protein>
    <submittedName>
        <fullName evidence="1">Uncharacterized protein</fullName>
    </submittedName>
</protein>
<reference evidence="1" key="1">
    <citation type="submission" date="2017-01" db="EMBL/GenBank/DDBJ databases">
        <title>Complete Genome Sequence of two Novel Multi-drug resistant Klebsiella pneumoniae Phage vB_Kpn_IME260.</title>
        <authorList>
            <person name="Xing S."/>
            <person name="Pan X."/>
            <person name="Sun Q."/>
            <person name="Pei G."/>
            <person name="Mi Z."/>
            <person name="An X."/>
            <person name="Tong Y."/>
        </authorList>
    </citation>
    <scope>NUCLEOTIDE SEQUENCE [LARGE SCALE GENOMIC DNA]</scope>
</reference>
<name>A0A1L6Z545_9CAUD</name>
<dbReference type="OrthoDB" id="37130at10239"/>
<evidence type="ECO:0000313" key="1">
    <source>
        <dbReference type="EMBL" id="APT41121.1"/>
    </source>
</evidence>
<accession>A0A1L6Z545</accession>